<dbReference type="AlphaFoldDB" id="A0A3N4I0W2"/>
<evidence type="ECO:0000259" key="5">
    <source>
        <dbReference type="PROSITE" id="PS51891"/>
    </source>
</evidence>
<dbReference type="OrthoDB" id="2993351at2759"/>
<dbReference type="PROSITE" id="PS51891">
    <property type="entry name" value="CENP_V_GFA"/>
    <property type="match status" value="1"/>
</dbReference>
<dbReference type="GO" id="GO:0016846">
    <property type="term" value="F:carbon-sulfur lyase activity"/>
    <property type="evidence" value="ECO:0007669"/>
    <property type="project" value="InterPro"/>
</dbReference>
<evidence type="ECO:0000256" key="3">
    <source>
        <dbReference type="ARBA" id="ARBA00022833"/>
    </source>
</evidence>
<evidence type="ECO:0000256" key="4">
    <source>
        <dbReference type="SAM" id="MobiDB-lite"/>
    </source>
</evidence>
<dbReference type="PANTHER" id="PTHR28620:SF1">
    <property type="entry name" value="CENP-V_GFA DOMAIN-CONTAINING PROTEIN"/>
    <property type="match status" value="1"/>
</dbReference>
<evidence type="ECO:0000256" key="2">
    <source>
        <dbReference type="ARBA" id="ARBA00022723"/>
    </source>
</evidence>
<name>A0A3N4I0W2_ASCIM</name>
<keyword evidence="7" id="KW-1185">Reference proteome</keyword>
<organism evidence="6 7">
    <name type="scientific">Ascobolus immersus RN42</name>
    <dbReference type="NCBI Taxonomy" id="1160509"/>
    <lineage>
        <taxon>Eukaryota</taxon>
        <taxon>Fungi</taxon>
        <taxon>Dikarya</taxon>
        <taxon>Ascomycota</taxon>
        <taxon>Pezizomycotina</taxon>
        <taxon>Pezizomycetes</taxon>
        <taxon>Pezizales</taxon>
        <taxon>Ascobolaceae</taxon>
        <taxon>Ascobolus</taxon>
    </lineage>
</organism>
<evidence type="ECO:0000313" key="7">
    <source>
        <dbReference type="Proteomes" id="UP000275078"/>
    </source>
</evidence>
<gene>
    <name evidence="6" type="ORF">BJ508DRAFT_308775</name>
</gene>
<keyword evidence="2" id="KW-0479">Metal-binding</keyword>
<keyword evidence="3" id="KW-0862">Zinc</keyword>
<dbReference type="InterPro" id="IPR011057">
    <property type="entry name" value="Mss4-like_sf"/>
</dbReference>
<feature type="region of interest" description="Disordered" evidence="4">
    <location>
        <begin position="1"/>
        <end position="20"/>
    </location>
</feature>
<dbReference type="STRING" id="1160509.A0A3N4I0W2"/>
<feature type="domain" description="CENP-V/GFA" evidence="5">
    <location>
        <begin position="19"/>
        <end position="159"/>
    </location>
</feature>
<dbReference type="SUPFAM" id="SSF51316">
    <property type="entry name" value="Mss4-like"/>
    <property type="match status" value="2"/>
</dbReference>
<dbReference type="InterPro" id="IPR052355">
    <property type="entry name" value="CENP-V-like"/>
</dbReference>
<accession>A0A3N4I0W2</accession>
<proteinExistence type="inferred from homology"/>
<dbReference type="Proteomes" id="UP000275078">
    <property type="component" value="Unassembled WGS sequence"/>
</dbReference>
<sequence length="185" mass="19269">MASTVPSTTTPPSNPTSHTSGGCHCGTIRYTLTTSLTPSTVVRCSCTHCFKHGKLAHLLSDESLPTLTLLSPLPSGSTAPLIGAADIQAALATDELKEKVGGYQYGKKVMTHYFCRGCGVHTFTIHVPGVSPFAADGGLRVGINVNAVDGLDMSGEEWKVVGGYLDGRGDFKQAVGKVPYGGGSW</sequence>
<dbReference type="InterPro" id="IPR006913">
    <property type="entry name" value="CENP-V/GFA"/>
</dbReference>
<dbReference type="GO" id="GO:0046872">
    <property type="term" value="F:metal ion binding"/>
    <property type="evidence" value="ECO:0007669"/>
    <property type="project" value="UniProtKB-KW"/>
</dbReference>
<evidence type="ECO:0000313" key="6">
    <source>
        <dbReference type="EMBL" id="RPA79036.1"/>
    </source>
</evidence>
<dbReference type="Gene3D" id="2.170.150.70">
    <property type="match status" value="1"/>
</dbReference>
<protein>
    <recommendedName>
        <fullName evidence="5">CENP-V/GFA domain-containing protein</fullName>
    </recommendedName>
</protein>
<dbReference type="PANTHER" id="PTHR28620">
    <property type="entry name" value="CENTROMERE PROTEIN V"/>
    <property type="match status" value="1"/>
</dbReference>
<evidence type="ECO:0000256" key="1">
    <source>
        <dbReference type="ARBA" id="ARBA00005495"/>
    </source>
</evidence>
<dbReference type="EMBL" id="ML119704">
    <property type="protein sequence ID" value="RPA79036.1"/>
    <property type="molecule type" value="Genomic_DNA"/>
</dbReference>
<reference evidence="6 7" key="1">
    <citation type="journal article" date="2018" name="Nat. Ecol. Evol.">
        <title>Pezizomycetes genomes reveal the molecular basis of ectomycorrhizal truffle lifestyle.</title>
        <authorList>
            <person name="Murat C."/>
            <person name="Payen T."/>
            <person name="Noel B."/>
            <person name="Kuo A."/>
            <person name="Morin E."/>
            <person name="Chen J."/>
            <person name="Kohler A."/>
            <person name="Krizsan K."/>
            <person name="Balestrini R."/>
            <person name="Da Silva C."/>
            <person name="Montanini B."/>
            <person name="Hainaut M."/>
            <person name="Levati E."/>
            <person name="Barry K.W."/>
            <person name="Belfiori B."/>
            <person name="Cichocki N."/>
            <person name="Clum A."/>
            <person name="Dockter R.B."/>
            <person name="Fauchery L."/>
            <person name="Guy J."/>
            <person name="Iotti M."/>
            <person name="Le Tacon F."/>
            <person name="Lindquist E.A."/>
            <person name="Lipzen A."/>
            <person name="Malagnac F."/>
            <person name="Mello A."/>
            <person name="Molinier V."/>
            <person name="Miyauchi S."/>
            <person name="Poulain J."/>
            <person name="Riccioni C."/>
            <person name="Rubini A."/>
            <person name="Sitrit Y."/>
            <person name="Splivallo R."/>
            <person name="Traeger S."/>
            <person name="Wang M."/>
            <person name="Zifcakova L."/>
            <person name="Wipf D."/>
            <person name="Zambonelli A."/>
            <person name="Paolocci F."/>
            <person name="Nowrousian M."/>
            <person name="Ottonello S."/>
            <person name="Baldrian P."/>
            <person name="Spatafora J.W."/>
            <person name="Henrissat B."/>
            <person name="Nagy L.G."/>
            <person name="Aury J.M."/>
            <person name="Wincker P."/>
            <person name="Grigoriev I.V."/>
            <person name="Bonfante P."/>
            <person name="Martin F.M."/>
        </authorList>
    </citation>
    <scope>NUCLEOTIDE SEQUENCE [LARGE SCALE GENOMIC DNA]</scope>
    <source>
        <strain evidence="6 7">RN42</strain>
    </source>
</reference>
<comment type="similarity">
    <text evidence="1">Belongs to the Gfa family.</text>
</comment>